<keyword evidence="6" id="KW-1185">Reference proteome</keyword>
<dbReference type="Proteomes" id="UP000092695">
    <property type="component" value="Chromosome"/>
</dbReference>
<dbReference type="CDD" id="cd00555">
    <property type="entry name" value="Maf"/>
    <property type="match status" value="1"/>
</dbReference>
<protein>
    <recommendedName>
        <fullName evidence="4">dTTP/UTP pyrophosphatase</fullName>
        <shortName evidence="4">dTTPase/UTPase</shortName>
        <ecNumber evidence="4">3.6.1.9</ecNumber>
    </recommendedName>
    <alternativeName>
        <fullName evidence="4">Nucleoside triphosphate pyrophosphatase</fullName>
    </alternativeName>
    <alternativeName>
        <fullName evidence="4">Nucleotide pyrophosphatase</fullName>
        <shortName evidence="4">Nucleotide PPase</shortName>
    </alternativeName>
</protein>
<comment type="caution">
    <text evidence="4">Lacks conserved residue(s) required for the propagation of feature annotation.</text>
</comment>
<feature type="active site" description="Proton acceptor" evidence="4">
    <location>
        <position position="71"/>
    </location>
</feature>
<dbReference type="GO" id="GO:0036221">
    <property type="term" value="F:UTP diphosphatase activity"/>
    <property type="evidence" value="ECO:0007669"/>
    <property type="project" value="RHEA"/>
</dbReference>
<comment type="similarity">
    <text evidence="4">Belongs to the Maf family. YhdE subfamily.</text>
</comment>
<proteinExistence type="inferred from homology"/>
<dbReference type="NCBIfam" id="TIGR00172">
    <property type="entry name" value="maf"/>
    <property type="match status" value="1"/>
</dbReference>
<dbReference type="KEGG" id="woc:BA177_12955"/>
<evidence type="ECO:0000256" key="3">
    <source>
        <dbReference type="ARBA" id="ARBA00023080"/>
    </source>
</evidence>
<dbReference type="HAMAP" id="MF_00528">
    <property type="entry name" value="Maf"/>
    <property type="match status" value="1"/>
</dbReference>
<dbReference type="Pfam" id="PF02545">
    <property type="entry name" value="Maf"/>
    <property type="match status" value="1"/>
</dbReference>
<dbReference type="EMBL" id="CP016268">
    <property type="protein sequence ID" value="ANO51986.1"/>
    <property type="molecule type" value="Genomic_DNA"/>
</dbReference>
<evidence type="ECO:0000256" key="1">
    <source>
        <dbReference type="ARBA" id="ARBA00001968"/>
    </source>
</evidence>
<evidence type="ECO:0000313" key="6">
    <source>
        <dbReference type="Proteomes" id="UP000092695"/>
    </source>
</evidence>
<evidence type="ECO:0000256" key="4">
    <source>
        <dbReference type="HAMAP-Rule" id="MF_00528"/>
    </source>
</evidence>
<keyword evidence="3 4" id="KW-0546">Nucleotide metabolism</keyword>
<dbReference type="SUPFAM" id="SSF52972">
    <property type="entry name" value="ITPase-like"/>
    <property type="match status" value="1"/>
</dbReference>
<dbReference type="PANTHER" id="PTHR43213">
    <property type="entry name" value="BIFUNCTIONAL DTTP/UTP PYROPHOSPHATASE/METHYLTRANSFERASE PROTEIN-RELATED"/>
    <property type="match status" value="1"/>
</dbReference>
<dbReference type="InterPro" id="IPR003697">
    <property type="entry name" value="Maf-like"/>
</dbReference>
<evidence type="ECO:0000256" key="2">
    <source>
        <dbReference type="ARBA" id="ARBA00022801"/>
    </source>
</evidence>
<dbReference type="PIRSF" id="PIRSF006305">
    <property type="entry name" value="Maf"/>
    <property type="match status" value="1"/>
</dbReference>
<dbReference type="InterPro" id="IPR029001">
    <property type="entry name" value="ITPase-like_fam"/>
</dbReference>
<name>A0A193LHN0_9GAMM</name>
<accession>A0A193LHN0</accession>
<keyword evidence="2 4" id="KW-0378">Hydrolase</keyword>
<reference evidence="5 6" key="1">
    <citation type="submission" date="2016-06" db="EMBL/GenBank/DDBJ databases">
        <title>Complete genome sequence of a deep-branching marine Gamma Proteobacterium Woeseia oceani type strain XK5.</title>
        <authorList>
            <person name="Mu D."/>
            <person name="Du Z."/>
        </authorList>
    </citation>
    <scope>NUCLEOTIDE SEQUENCE [LARGE SCALE GENOMIC DNA]</scope>
    <source>
        <strain evidence="5 6">XK5</strain>
    </source>
</reference>
<comment type="catalytic activity">
    <reaction evidence="4">
        <text>dTTP + H2O = dTMP + diphosphate + H(+)</text>
        <dbReference type="Rhea" id="RHEA:28534"/>
        <dbReference type="ChEBI" id="CHEBI:15377"/>
        <dbReference type="ChEBI" id="CHEBI:15378"/>
        <dbReference type="ChEBI" id="CHEBI:33019"/>
        <dbReference type="ChEBI" id="CHEBI:37568"/>
        <dbReference type="ChEBI" id="CHEBI:63528"/>
        <dbReference type="EC" id="3.6.1.9"/>
    </reaction>
</comment>
<dbReference type="Gene3D" id="3.90.950.10">
    <property type="match status" value="1"/>
</dbReference>
<dbReference type="GO" id="GO:0036218">
    <property type="term" value="F:dTTP diphosphatase activity"/>
    <property type="evidence" value="ECO:0007669"/>
    <property type="project" value="RHEA"/>
</dbReference>
<feature type="site" description="Important for substrate specificity" evidence="4">
    <location>
        <position position="154"/>
    </location>
</feature>
<comment type="catalytic activity">
    <reaction evidence="4">
        <text>UTP + H2O = UMP + diphosphate + H(+)</text>
        <dbReference type="Rhea" id="RHEA:29395"/>
        <dbReference type="ChEBI" id="CHEBI:15377"/>
        <dbReference type="ChEBI" id="CHEBI:15378"/>
        <dbReference type="ChEBI" id="CHEBI:33019"/>
        <dbReference type="ChEBI" id="CHEBI:46398"/>
        <dbReference type="ChEBI" id="CHEBI:57865"/>
        <dbReference type="EC" id="3.6.1.9"/>
    </reaction>
</comment>
<dbReference type="GO" id="GO:0005737">
    <property type="term" value="C:cytoplasm"/>
    <property type="evidence" value="ECO:0007669"/>
    <property type="project" value="UniProtKB-SubCell"/>
</dbReference>
<comment type="function">
    <text evidence="4">Nucleoside triphosphate pyrophosphatase that hydrolyzes dTTP and UTP. May have a dual role in cell division arrest and in preventing the incorporation of modified nucleotides into cellular nucleic acids.</text>
</comment>
<comment type="subcellular location">
    <subcellularLocation>
        <location evidence="4">Cytoplasm</location>
    </subcellularLocation>
</comment>
<feature type="site" description="Important for substrate specificity" evidence="4">
    <location>
        <position position="72"/>
    </location>
</feature>
<dbReference type="RefSeq" id="WP_068616849.1">
    <property type="nucleotide sequence ID" value="NZ_CP016268.1"/>
</dbReference>
<sequence length="193" mass="20526">MPILPLHLASASPRRREILTSLGLQFTYSGEDLDEQAQPGETAAELVVRLASDKAMAALRSRPESLVLGADTVVVLGGEVFGKPADQDEAVAMLAALSGRTHEVMTGVVLVSREHRLSALSCSQVRFRDISQAEAEAYWRTGEPQDKAGGYAVQGLAAVFIAELRGSYSGVMGLPVFETAAMLRSAGVEVLNQ</sequence>
<organism evidence="5 6">
    <name type="scientific">Woeseia oceani</name>
    <dbReference type="NCBI Taxonomy" id="1548547"/>
    <lineage>
        <taxon>Bacteria</taxon>
        <taxon>Pseudomonadati</taxon>
        <taxon>Pseudomonadota</taxon>
        <taxon>Gammaproteobacteria</taxon>
        <taxon>Woeseiales</taxon>
        <taxon>Woeseiaceae</taxon>
        <taxon>Woeseia</taxon>
    </lineage>
</organism>
<dbReference type="AlphaFoldDB" id="A0A193LHN0"/>
<comment type="cofactor">
    <cofactor evidence="1 4">
        <name>a divalent metal cation</name>
        <dbReference type="ChEBI" id="CHEBI:60240"/>
    </cofactor>
</comment>
<dbReference type="PANTHER" id="PTHR43213:SF5">
    <property type="entry name" value="BIFUNCTIONAL DTTP_UTP PYROPHOSPHATASE_METHYLTRANSFERASE PROTEIN-RELATED"/>
    <property type="match status" value="1"/>
</dbReference>
<dbReference type="EC" id="3.6.1.9" evidence="4"/>
<evidence type="ECO:0000313" key="5">
    <source>
        <dbReference type="EMBL" id="ANO51986.1"/>
    </source>
</evidence>
<dbReference type="STRING" id="1548547.BA177_12955"/>
<feature type="site" description="Important for substrate specificity" evidence="4">
    <location>
        <position position="14"/>
    </location>
</feature>
<gene>
    <name evidence="5" type="ORF">BA177_12955</name>
</gene>
<dbReference type="GO" id="GO:0009117">
    <property type="term" value="P:nucleotide metabolic process"/>
    <property type="evidence" value="ECO:0007669"/>
    <property type="project" value="UniProtKB-KW"/>
</dbReference>
<keyword evidence="4" id="KW-0963">Cytoplasm</keyword>
<dbReference type="OrthoDB" id="9807767at2"/>